<dbReference type="GeneID" id="20211302"/>
<feature type="region of interest" description="Disordered" evidence="1">
    <location>
        <begin position="1"/>
        <end position="43"/>
    </location>
</feature>
<name>T1FR55_HELRO</name>
<protein>
    <submittedName>
        <fullName evidence="2 3">Uncharacterized protein</fullName>
    </submittedName>
</protein>
<proteinExistence type="predicted"/>
<feature type="region of interest" description="Disordered" evidence="1">
    <location>
        <begin position="84"/>
        <end position="123"/>
    </location>
</feature>
<dbReference type="HOGENOM" id="CLU_1877681_0_0_1"/>
<feature type="compositionally biased region" description="Polar residues" evidence="1">
    <location>
        <begin position="20"/>
        <end position="35"/>
    </location>
</feature>
<dbReference type="AlphaFoldDB" id="T1FR55"/>
<organism evidence="3 4">
    <name type="scientific">Helobdella robusta</name>
    <name type="common">Californian leech</name>
    <dbReference type="NCBI Taxonomy" id="6412"/>
    <lineage>
        <taxon>Eukaryota</taxon>
        <taxon>Metazoa</taxon>
        <taxon>Spiralia</taxon>
        <taxon>Lophotrochozoa</taxon>
        <taxon>Annelida</taxon>
        <taxon>Clitellata</taxon>
        <taxon>Hirudinea</taxon>
        <taxon>Rhynchobdellida</taxon>
        <taxon>Glossiphoniidae</taxon>
        <taxon>Helobdella</taxon>
    </lineage>
</organism>
<dbReference type="EnsemblMetazoa" id="HelroT189557">
    <property type="protein sequence ID" value="HelroP189557"/>
    <property type="gene ID" value="HelroG189557"/>
</dbReference>
<evidence type="ECO:0000313" key="4">
    <source>
        <dbReference type="Proteomes" id="UP000015101"/>
    </source>
</evidence>
<dbReference type="InParanoid" id="T1FR55"/>
<reference evidence="4" key="1">
    <citation type="submission" date="2012-12" db="EMBL/GenBank/DDBJ databases">
        <authorList>
            <person name="Hellsten U."/>
            <person name="Grimwood J."/>
            <person name="Chapman J.A."/>
            <person name="Shapiro H."/>
            <person name="Aerts A."/>
            <person name="Otillar R.P."/>
            <person name="Terry A.Y."/>
            <person name="Boore J.L."/>
            <person name="Simakov O."/>
            <person name="Marletaz F."/>
            <person name="Cho S.-J."/>
            <person name="Edsinger-Gonzales E."/>
            <person name="Havlak P."/>
            <person name="Kuo D.-H."/>
            <person name="Larsson T."/>
            <person name="Lv J."/>
            <person name="Arendt D."/>
            <person name="Savage R."/>
            <person name="Osoegawa K."/>
            <person name="de Jong P."/>
            <person name="Lindberg D.R."/>
            <person name="Seaver E.C."/>
            <person name="Weisblat D.A."/>
            <person name="Putnam N.H."/>
            <person name="Grigoriev I.V."/>
            <person name="Rokhsar D.S."/>
        </authorList>
    </citation>
    <scope>NUCLEOTIDE SEQUENCE</scope>
</reference>
<dbReference type="Proteomes" id="UP000015101">
    <property type="component" value="Unassembled WGS sequence"/>
</dbReference>
<accession>T1FR55</accession>
<feature type="compositionally biased region" description="Low complexity" evidence="1">
    <location>
        <begin position="93"/>
        <end position="110"/>
    </location>
</feature>
<dbReference type="CTD" id="20211302"/>
<evidence type="ECO:0000313" key="3">
    <source>
        <dbReference type="EnsemblMetazoa" id="HelroP189557"/>
    </source>
</evidence>
<reference evidence="3" key="3">
    <citation type="submission" date="2015-06" db="UniProtKB">
        <authorList>
            <consortium name="EnsemblMetazoa"/>
        </authorList>
    </citation>
    <scope>IDENTIFICATION</scope>
</reference>
<reference evidence="2 4" key="2">
    <citation type="journal article" date="2013" name="Nature">
        <title>Insights into bilaterian evolution from three spiralian genomes.</title>
        <authorList>
            <person name="Simakov O."/>
            <person name="Marletaz F."/>
            <person name="Cho S.J."/>
            <person name="Edsinger-Gonzales E."/>
            <person name="Havlak P."/>
            <person name="Hellsten U."/>
            <person name="Kuo D.H."/>
            <person name="Larsson T."/>
            <person name="Lv J."/>
            <person name="Arendt D."/>
            <person name="Savage R."/>
            <person name="Osoegawa K."/>
            <person name="de Jong P."/>
            <person name="Grimwood J."/>
            <person name="Chapman J.A."/>
            <person name="Shapiro H."/>
            <person name="Aerts A."/>
            <person name="Otillar R.P."/>
            <person name="Terry A.Y."/>
            <person name="Boore J.L."/>
            <person name="Grigoriev I.V."/>
            <person name="Lindberg D.R."/>
            <person name="Seaver E.C."/>
            <person name="Weisblat D.A."/>
            <person name="Putnam N.H."/>
            <person name="Rokhsar D.S."/>
        </authorList>
    </citation>
    <scope>NUCLEOTIDE SEQUENCE</scope>
</reference>
<keyword evidence="4" id="KW-1185">Reference proteome</keyword>
<evidence type="ECO:0000256" key="1">
    <source>
        <dbReference type="SAM" id="MobiDB-lite"/>
    </source>
</evidence>
<dbReference type="EMBL" id="AMQM01001792">
    <property type="status" value="NOT_ANNOTATED_CDS"/>
    <property type="molecule type" value="Genomic_DNA"/>
</dbReference>
<dbReference type="RefSeq" id="XP_009028967.1">
    <property type="nucleotide sequence ID" value="XM_009030719.1"/>
</dbReference>
<sequence length="136" mass="15495">MSGFEFDDIDSPRPMKSKLPISNSPHNTSQTTPQVNHEKEADDLRLKLQEEYKELNLMRNKLKNEKLHLERAIRKLKSKEINPQGVFQMNSQPTASSTVSAASKKPAVKPIFPGRDTAKKPQNCSEDIPYVYVRTD</sequence>
<dbReference type="KEGG" id="hro:HELRODRAFT_189557"/>
<dbReference type="EMBL" id="KB097639">
    <property type="protein sequence ID" value="ESN92657.1"/>
    <property type="molecule type" value="Genomic_DNA"/>
</dbReference>
<gene>
    <name evidence="3" type="primary">20211302</name>
    <name evidence="2" type="ORF">HELRODRAFT_189557</name>
</gene>
<evidence type="ECO:0000313" key="2">
    <source>
        <dbReference type="EMBL" id="ESN92657.1"/>
    </source>
</evidence>